<organism evidence="1 2">
    <name type="scientific">Neorhizobium galegae bv. orientalis str. HAMBI 540</name>
    <dbReference type="NCBI Taxonomy" id="1028800"/>
    <lineage>
        <taxon>Bacteria</taxon>
        <taxon>Pseudomonadati</taxon>
        <taxon>Pseudomonadota</taxon>
        <taxon>Alphaproteobacteria</taxon>
        <taxon>Hyphomicrobiales</taxon>
        <taxon>Rhizobiaceae</taxon>
        <taxon>Rhizobium/Agrobacterium group</taxon>
        <taxon>Neorhizobium</taxon>
    </lineage>
</organism>
<dbReference type="EMBL" id="HG938353">
    <property type="protein sequence ID" value="CDN47567.1"/>
    <property type="molecule type" value="Genomic_DNA"/>
</dbReference>
<dbReference type="InterPro" id="IPR033767">
    <property type="entry name" value="Tail_Gp11"/>
</dbReference>
<dbReference type="Proteomes" id="UP000028181">
    <property type="component" value="Chromosome I"/>
</dbReference>
<dbReference type="OrthoDB" id="6875093at2"/>
<evidence type="ECO:0000313" key="2">
    <source>
        <dbReference type="Proteomes" id="UP000028181"/>
    </source>
</evidence>
<dbReference type="RefSeq" id="WP_038585982.1">
    <property type="nucleotide sequence ID" value="NZ_HG938353.1"/>
</dbReference>
<dbReference type="HOGENOM" id="CLU_120468_0_0_5"/>
<gene>
    <name evidence="1" type="ORF">RG540_CH13870</name>
</gene>
<evidence type="ECO:0000313" key="1">
    <source>
        <dbReference type="EMBL" id="CDN47567.1"/>
    </source>
</evidence>
<keyword evidence="2" id="KW-1185">Reference proteome</keyword>
<sequence length="193" mass="21359">MLADTPTTVLEAVNQIIATIGEPPVNSVEDSGVIDAVMALQALSAVNRAVQLKGWHWNTEEDYPIAPSYPEGEIKLPRNALKVDTTGADKSLDLVVRGQRLYDRRNHTFEIGKTVKVEIVFLLPFEELPEAARTYITIKAGRRFQEGQIGSELLSNFSLRDEQMALFALEDAEGETADLNILDNSFIGEVTSR</sequence>
<dbReference type="KEGG" id="ngg:RG540_CH13870"/>
<dbReference type="Pfam" id="PF17212">
    <property type="entry name" value="Tube"/>
    <property type="match status" value="1"/>
</dbReference>
<reference evidence="2" key="1">
    <citation type="journal article" date="2014" name="BMC Genomics">
        <title>Genome sequencing of two Neorhizobium galegae strains reveals a noeT gene responsible for the unusual acetylation of the nodulation factors.</title>
        <authorList>
            <person name="Osterman J."/>
            <person name="Marsh J."/>
            <person name="Laine P.K."/>
            <person name="Zeng Z."/>
            <person name="Alatalo E."/>
            <person name="Sullivan J.T."/>
            <person name="Young J.P."/>
            <person name="Thomas-Oates J."/>
            <person name="Paulin L."/>
            <person name="Lindstrom K."/>
        </authorList>
    </citation>
    <scope>NUCLEOTIDE SEQUENCE [LARGE SCALE GENOMIC DNA]</scope>
    <source>
        <strain evidence="2">HAMBI 540</strain>
    </source>
</reference>
<proteinExistence type="predicted"/>
<dbReference type="GeneID" id="24259495"/>
<protein>
    <submittedName>
        <fullName evidence="1">Tail tubular protein A</fullName>
    </submittedName>
</protein>
<dbReference type="PATRIC" id="fig|1028800.3.peg.1402"/>
<accession>A0A068SMQ9</accession>
<dbReference type="AlphaFoldDB" id="A0A068SMQ9"/>
<name>A0A068SMQ9_NEOGA</name>
<dbReference type="eggNOG" id="ENOG5031J5V">
    <property type="taxonomic scope" value="Bacteria"/>
</dbReference>